<keyword evidence="1" id="KW-0732">Signal</keyword>
<evidence type="ECO:0000256" key="1">
    <source>
        <dbReference type="SAM" id="SignalP"/>
    </source>
</evidence>
<evidence type="ECO:0000313" key="4">
    <source>
        <dbReference type="Proteomes" id="UP001139012"/>
    </source>
</evidence>
<sequence>MNRRTPAVLLAGILVAAIAAMAIPVTPTPDRDGAADGIEAGWSHISRSNGEVADIWWTVWGPCSPNFLGERLICNAVDGSAARSREFEVAANETWGLLVETHGVLLPVHLY</sequence>
<dbReference type="EMBL" id="JAKLTY010000010">
    <property type="protein sequence ID" value="MCG2628525.1"/>
    <property type="molecule type" value="Genomic_DNA"/>
</dbReference>
<reference evidence="2" key="1">
    <citation type="submission" date="2022-01" db="EMBL/GenBank/DDBJ databases">
        <title>Genome sequnece data of strain Bradyrhizobium sp. nov.</title>
        <authorList>
            <person name="Zhang J."/>
        </authorList>
    </citation>
    <scope>NUCLEOTIDE SEQUENCE</scope>
    <source>
        <strain evidence="3">WYCCWR 12774</strain>
        <strain evidence="2">WYCCWR 13023</strain>
    </source>
</reference>
<accession>A0A9X1RE66</accession>
<organism evidence="2 5">
    <name type="scientific">Bradyrhizobium zhengyangense</name>
    <dbReference type="NCBI Taxonomy" id="2911009"/>
    <lineage>
        <taxon>Bacteria</taxon>
        <taxon>Pseudomonadati</taxon>
        <taxon>Pseudomonadota</taxon>
        <taxon>Alphaproteobacteria</taxon>
        <taxon>Hyphomicrobiales</taxon>
        <taxon>Nitrobacteraceae</taxon>
        <taxon>Bradyrhizobium</taxon>
    </lineage>
</organism>
<gene>
    <name evidence="3" type="ORF">L6637_00270</name>
    <name evidence="2" type="ORF">L6654_17965</name>
</gene>
<keyword evidence="4" id="KW-1185">Reference proteome</keyword>
<dbReference type="Proteomes" id="UP001139054">
    <property type="component" value="Unassembled WGS sequence"/>
</dbReference>
<evidence type="ECO:0000313" key="2">
    <source>
        <dbReference type="EMBL" id="MCG2628525.1"/>
    </source>
</evidence>
<dbReference type="Proteomes" id="UP001139012">
    <property type="component" value="Unassembled WGS sequence"/>
</dbReference>
<name>A0A9X1RE66_9BRAD</name>
<protein>
    <submittedName>
        <fullName evidence="2">Uncharacterized protein</fullName>
    </submittedName>
</protein>
<dbReference type="EMBL" id="JAKLUA010000001">
    <property type="protein sequence ID" value="MCG2665361.1"/>
    <property type="molecule type" value="Genomic_DNA"/>
</dbReference>
<evidence type="ECO:0000313" key="5">
    <source>
        <dbReference type="Proteomes" id="UP001139054"/>
    </source>
</evidence>
<proteinExistence type="predicted"/>
<evidence type="ECO:0000313" key="3">
    <source>
        <dbReference type="EMBL" id="MCG2665361.1"/>
    </source>
</evidence>
<feature type="chain" id="PRO_5040888781" evidence="1">
    <location>
        <begin position="23"/>
        <end position="111"/>
    </location>
</feature>
<feature type="signal peptide" evidence="1">
    <location>
        <begin position="1"/>
        <end position="22"/>
    </location>
</feature>
<dbReference type="RefSeq" id="WP_237861916.1">
    <property type="nucleotide sequence ID" value="NZ_JAKLTY010000010.1"/>
</dbReference>
<comment type="caution">
    <text evidence="2">The sequence shown here is derived from an EMBL/GenBank/DDBJ whole genome shotgun (WGS) entry which is preliminary data.</text>
</comment>
<dbReference type="AlphaFoldDB" id="A0A9X1RE66"/>